<dbReference type="Proteomes" id="UP000190675">
    <property type="component" value="Chromosome I"/>
</dbReference>
<accession>A0A1M5HXI8</accession>
<keyword evidence="1" id="KW-0808">Transferase</keyword>
<name>A0A1M5HXI8_9BRAD</name>
<protein>
    <submittedName>
        <fullName evidence="1">Methyltransferase domain-containing protein</fullName>
    </submittedName>
</protein>
<evidence type="ECO:0000313" key="1">
    <source>
        <dbReference type="EMBL" id="SHG20573.1"/>
    </source>
</evidence>
<dbReference type="EMBL" id="LT670818">
    <property type="protein sequence ID" value="SHG20573.1"/>
    <property type="molecule type" value="Genomic_DNA"/>
</dbReference>
<proteinExistence type="predicted"/>
<evidence type="ECO:0000313" key="2">
    <source>
        <dbReference type="Proteomes" id="UP000190675"/>
    </source>
</evidence>
<keyword evidence="1" id="KW-0489">Methyltransferase</keyword>
<dbReference type="GO" id="GO:0032259">
    <property type="term" value="P:methylation"/>
    <property type="evidence" value="ECO:0007669"/>
    <property type="project" value="UniProtKB-KW"/>
</dbReference>
<dbReference type="SUPFAM" id="SSF53335">
    <property type="entry name" value="S-adenosyl-L-methionine-dependent methyltransferases"/>
    <property type="match status" value="1"/>
</dbReference>
<dbReference type="InterPro" id="IPR029063">
    <property type="entry name" value="SAM-dependent_MTases_sf"/>
</dbReference>
<dbReference type="Gene3D" id="3.40.50.150">
    <property type="entry name" value="Vaccinia Virus protein VP39"/>
    <property type="match status" value="1"/>
</dbReference>
<gene>
    <name evidence="1" type="ORF">SAMN05444169_1120</name>
</gene>
<dbReference type="Pfam" id="PF13578">
    <property type="entry name" value="Methyltransf_24"/>
    <property type="match status" value="1"/>
</dbReference>
<dbReference type="GO" id="GO:0008168">
    <property type="term" value="F:methyltransferase activity"/>
    <property type="evidence" value="ECO:0007669"/>
    <property type="project" value="UniProtKB-KW"/>
</dbReference>
<reference evidence="1 2" key="1">
    <citation type="submission" date="2016-11" db="EMBL/GenBank/DDBJ databases">
        <authorList>
            <person name="Jaros S."/>
            <person name="Januszkiewicz K."/>
            <person name="Wedrychowicz H."/>
        </authorList>
    </citation>
    <scope>NUCLEOTIDE SEQUENCE [LARGE SCALE GENOMIC DNA]</scope>
    <source>
        <strain evidence="1 2">GAS242</strain>
    </source>
</reference>
<sequence length="286" mass="31821">MKAPLKRMALTIVGSPSVPPQLTEPTNPPPVDLVKSRIEFAESYFQYARLEIPRWAHHSRENDNFTYDLTEQSLDYLAATVSTVTGAEIDIIRSYLEEPEADLSDYLCPRAAALPIDKPTSFGRRLGWYAIARAMKPRVTIETGVHFGLGSVLLCSALRRNAGEGYAGKYYGTDINPDAGVLLAEPLNQYGKILYGDSIASLRGIDETIDLFINDSDHSAEYEGQEYGLVESRLSPKAIVLGDNSHVTNELFKFSARTGRHFLFFKENPKDHWYPGAGIGISFPRD</sequence>
<organism evidence="1 2">
    <name type="scientific">Bradyrhizobium erythrophlei</name>
    <dbReference type="NCBI Taxonomy" id="1437360"/>
    <lineage>
        <taxon>Bacteria</taxon>
        <taxon>Pseudomonadati</taxon>
        <taxon>Pseudomonadota</taxon>
        <taxon>Alphaproteobacteria</taxon>
        <taxon>Hyphomicrobiales</taxon>
        <taxon>Nitrobacteraceae</taxon>
        <taxon>Bradyrhizobium</taxon>
    </lineage>
</organism>
<dbReference type="AlphaFoldDB" id="A0A1M5HXI8"/>